<gene>
    <name evidence="1" type="ORF">M430DRAFT_271545</name>
</gene>
<evidence type="ECO:0000313" key="2">
    <source>
        <dbReference type="Proteomes" id="UP000241818"/>
    </source>
</evidence>
<organism evidence="1 2">
    <name type="scientific">Amorphotheca resinae ATCC 22711</name>
    <dbReference type="NCBI Taxonomy" id="857342"/>
    <lineage>
        <taxon>Eukaryota</taxon>
        <taxon>Fungi</taxon>
        <taxon>Dikarya</taxon>
        <taxon>Ascomycota</taxon>
        <taxon>Pezizomycotina</taxon>
        <taxon>Leotiomycetes</taxon>
        <taxon>Helotiales</taxon>
        <taxon>Amorphothecaceae</taxon>
        <taxon>Amorphotheca</taxon>
    </lineage>
</organism>
<dbReference type="InParanoid" id="A0A2T3AR00"/>
<dbReference type="GeneID" id="36573614"/>
<protein>
    <recommendedName>
        <fullName evidence="3">BTB domain-containing protein</fullName>
    </recommendedName>
</protein>
<name>A0A2T3AR00_AMORE</name>
<reference evidence="1 2" key="1">
    <citation type="journal article" date="2018" name="New Phytol.">
        <title>Comparative genomics and transcriptomics depict ericoid mycorrhizal fungi as versatile saprotrophs and plant mutualists.</title>
        <authorList>
            <person name="Martino E."/>
            <person name="Morin E."/>
            <person name="Grelet G.A."/>
            <person name="Kuo A."/>
            <person name="Kohler A."/>
            <person name="Daghino S."/>
            <person name="Barry K.W."/>
            <person name="Cichocki N."/>
            <person name="Clum A."/>
            <person name="Dockter R.B."/>
            <person name="Hainaut M."/>
            <person name="Kuo R.C."/>
            <person name="LaButti K."/>
            <person name="Lindahl B.D."/>
            <person name="Lindquist E.A."/>
            <person name="Lipzen A."/>
            <person name="Khouja H.R."/>
            <person name="Magnuson J."/>
            <person name="Murat C."/>
            <person name="Ohm R.A."/>
            <person name="Singer S.W."/>
            <person name="Spatafora J.W."/>
            <person name="Wang M."/>
            <person name="Veneault-Fourrey C."/>
            <person name="Henrissat B."/>
            <person name="Grigoriev I.V."/>
            <person name="Martin F.M."/>
            <person name="Perotto S."/>
        </authorList>
    </citation>
    <scope>NUCLEOTIDE SEQUENCE [LARGE SCALE GENOMIC DNA]</scope>
    <source>
        <strain evidence="1 2">ATCC 22711</strain>
    </source>
</reference>
<evidence type="ECO:0000313" key="1">
    <source>
        <dbReference type="EMBL" id="PSS08676.1"/>
    </source>
</evidence>
<evidence type="ECO:0008006" key="3">
    <source>
        <dbReference type="Google" id="ProtNLM"/>
    </source>
</evidence>
<dbReference type="Proteomes" id="UP000241818">
    <property type="component" value="Unassembled WGS sequence"/>
</dbReference>
<dbReference type="RefSeq" id="XP_024717074.1">
    <property type="nucleotide sequence ID" value="XM_024865533.1"/>
</dbReference>
<dbReference type="OrthoDB" id="2129688at2759"/>
<proteinExistence type="predicted"/>
<accession>A0A2T3AR00</accession>
<dbReference type="EMBL" id="KZ679018">
    <property type="protein sequence ID" value="PSS08676.1"/>
    <property type="molecule type" value="Genomic_DNA"/>
</dbReference>
<sequence length="337" mass="38607">MVSSSRTQKEKPDPIVFRAPLLKPDTRLKVFTKEFHVSSVILKQKSAFFKFLESPDKPAPTARGPFRYEWITKVDSDGTWSLEDAFDSKRTWLDEILQESAGNIEDFGGSPYVRKSQETAFEKLLLAFYGRPYTIEFFVELHTMVQMAEDYCALPALSASLSGALFHSPKFRSNIGYFSTKLLGLAIKLRHEVLFRECLIHVLGPWKKPRYKAIFNPNLYNIAQAAYNKMCADLVSCQQEISHIIFEWPPNEVTRQTWEILKLTDQGDGISMPAYYAALQKSLDILCYGKSFPTLERLLSNNLVLDPFGETGVDKYTDFFLCGTDVELPWNQTESDW</sequence>
<dbReference type="AlphaFoldDB" id="A0A2T3AR00"/>
<keyword evidence="2" id="KW-1185">Reference proteome</keyword>